<protein>
    <submittedName>
        <fullName evidence="2">DUF1281_C domain-containing protein</fullName>
    </submittedName>
</protein>
<dbReference type="Proteomes" id="UP000492821">
    <property type="component" value="Unassembled WGS sequence"/>
</dbReference>
<evidence type="ECO:0000313" key="1">
    <source>
        <dbReference type="Proteomes" id="UP000492821"/>
    </source>
</evidence>
<keyword evidence="1" id="KW-1185">Reference proteome</keyword>
<sequence>MSKLTNLRKQFLDALETIFSYTGDMKESSTLPLMSATYEYFRSRHLENVTEFTVEEEALLRQQLSTVFTKLGKECGLSYFIQRQGPEDVFNYARYRSGCRFLIDDVGKFVPDGLEKDENIEEMIDCFEYRAYLLELGGSDVEYYDYPEEPVPEHEGVPDTHVWWKPLEDIYTLVNYPQSSNST</sequence>
<proteinExistence type="predicted"/>
<organism evidence="1 2">
    <name type="scientific">Panagrellus redivivus</name>
    <name type="common">Microworm</name>
    <dbReference type="NCBI Taxonomy" id="6233"/>
    <lineage>
        <taxon>Eukaryota</taxon>
        <taxon>Metazoa</taxon>
        <taxon>Ecdysozoa</taxon>
        <taxon>Nematoda</taxon>
        <taxon>Chromadorea</taxon>
        <taxon>Rhabditida</taxon>
        <taxon>Tylenchina</taxon>
        <taxon>Panagrolaimomorpha</taxon>
        <taxon>Panagrolaimoidea</taxon>
        <taxon>Panagrolaimidae</taxon>
        <taxon>Panagrellus</taxon>
    </lineage>
</organism>
<reference evidence="1" key="1">
    <citation type="journal article" date="2013" name="Genetics">
        <title>The draft genome and transcriptome of Panagrellus redivivus are shaped by the harsh demands of a free-living lifestyle.</title>
        <authorList>
            <person name="Srinivasan J."/>
            <person name="Dillman A.R."/>
            <person name="Macchietto M.G."/>
            <person name="Heikkinen L."/>
            <person name="Lakso M."/>
            <person name="Fracchia K.M."/>
            <person name="Antoshechkin I."/>
            <person name="Mortazavi A."/>
            <person name="Wong G."/>
            <person name="Sternberg P.W."/>
        </authorList>
    </citation>
    <scope>NUCLEOTIDE SEQUENCE [LARGE SCALE GENOMIC DNA]</scope>
    <source>
        <strain evidence="1">MT8872</strain>
    </source>
</reference>
<dbReference type="AlphaFoldDB" id="A0A7E4VSI2"/>
<reference evidence="2" key="2">
    <citation type="submission" date="2020-10" db="UniProtKB">
        <authorList>
            <consortium name="WormBaseParasite"/>
        </authorList>
    </citation>
    <scope>IDENTIFICATION</scope>
</reference>
<accession>A0A7E4VSI2</accession>
<dbReference type="WBParaSite" id="Pan_g2829.t1">
    <property type="protein sequence ID" value="Pan_g2829.t1"/>
    <property type="gene ID" value="Pan_g2829"/>
</dbReference>
<evidence type="ECO:0000313" key="2">
    <source>
        <dbReference type="WBParaSite" id="Pan_g2829.t1"/>
    </source>
</evidence>
<name>A0A7E4VSI2_PANRE</name>